<dbReference type="SMART" id="SM00028">
    <property type="entry name" value="TPR"/>
    <property type="match status" value="11"/>
</dbReference>
<dbReference type="Pfam" id="PF13432">
    <property type="entry name" value="TPR_16"/>
    <property type="match status" value="1"/>
</dbReference>
<reference evidence="5 6" key="1">
    <citation type="submission" date="2019-06" db="EMBL/GenBank/DDBJ databases">
        <title>Genomic Encyclopedia of Archaeal and Bacterial Type Strains, Phase II (KMG-II): from individual species to whole genera.</title>
        <authorList>
            <person name="Goeker M."/>
        </authorList>
    </citation>
    <scope>NUCLEOTIDE SEQUENCE [LARGE SCALE GENOMIC DNA]</scope>
    <source>
        <strain evidence="5 6">DSM 24789</strain>
    </source>
</reference>
<dbReference type="Proteomes" id="UP000320773">
    <property type="component" value="Unassembled WGS sequence"/>
</dbReference>
<evidence type="ECO:0000256" key="2">
    <source>
        <dbReference type="ARBA" id="ARBA00022803"/>
    </source>
</evidence>
<evidence type="ECO:0000256" key="1">
    <source>
        <dbReference type="ARBA" id="ARBA00022737"/>
    </source>
</evidence>
<evidence type="ECO:0000256" key="3">
    <source>
        <dbReference type="PROSITE-ProRule" id="PRU00339"/>
    </source>
</evidence>
<dbReference type="InterPro" id="IPR011990">
    <property type="entry name" value="TPR-like_helical_dom_sf"/>
</dbReference>
<dbReference type="PANTHER" id="PTHR45586:SF1">
    <property type="entry name" value="LIPOPOLYSACCHARIDE ASSEMBLY PROTEIN B"/>
    <property type="match status" value="1"/>
</dbReference>
<sequence length="1004" mass="115462">MKLFSKLMLLLFFCCSVSLFAQKSAIYNNESQDFKKGLSLFHAKQFLAAQIIFEKLQSHSQNTTTIADCTYYAATCAMHLQQPHADLLMENFIEDYPTNANQNKAFFEVASYYFQQNNFVKSLEWFQKMDESQLDQKERDQLYFQKGYAFFITKDKIQANNYLNKVVHSNQYGAQAKYYLGYMAYQNDDFKEANKQFETIANDLDFKEKLSYFQADMNFKLGKFDQAIALGKAALAKSSPTEQSELHKIIGESYFNLQQYDKAWPYLEKYKGKNGKWNNTDFYQLGYAFYQQKDYEKAILQFNKIIDGQDGVAQNAYYHLAESYWKTNQQHQAFMAFKSAADMNFDIKIKEDAALNYAKLSYELGNPYENVSTLLQKFITQYPKNPATPTVQKLLINSYLSSKNYKEALELLEKTSLPENKTIFQKVAFYRGLELVSENNYAAALPWFEKAINTPRDLIFTTRATFWKAESAFQLDRFALALQDFKDFQNNASAKNVVEYKHLTYHLGYCHFKLKQFALAATQFQAYINTPNADKLKVTDSHLRLADALFMTTQYLLAIESYNKVIELQSVEADYASFQKAICYGFISKNTQKIEYLTLFLKKYPQSTLRASALFEMANTYLTINKPALAIKTYDQLLLEFPNSALYPKALFKKGLALYNQDQEDEALAQFKKLVAQFPNAPESLDAVATARLIYLDKNQVDVYANWVKTLPFIAVSNADLDHDSYQVAEKQYLQNNVKAAIAGFEKYLSSFPEGFHALNAHFYLGQLYFNQAAQAKAAVHYEAVCSGSQNEFSEEALFKLSQIYLTNNQHQKSIPTLIRLEKETNTVPYLIFAQSHLMQEYYENKDFANAVVYAEKVLANSKISTADKTNAQVFIARAAFQNQEESKAKQYYAKLQPTAKGELGAEALYYEAYFKNKEGLFELSNKAIQKLSKDFSGYKYFAAKGLIVMAKNYHGLKDAFQATYILEAVLQNFKQFDDVMLEAKQTLEIVKLDAGQTNSSIQK</sequence>
<evidence type="ECO:0000313" key="6">
    <source>
        <dbReference type="Proteomes" id="UP000320773"/>
    </source>
</evidence>
<dbReference type="PROSITE" id="PS50005">
    <property type="entry name" value="TPR"/>
    <property type="match status" value="2"/>
</dbReference>
<feature type="repeat" description="TPR" evidence="3">
    <location>
        <begin position="648"/>
        <end position="681"/>
    </location>
</feature>
<dbReference type="Pfam" id="PF13174">
    <property type="entry name" value="TPR_6"/>
    <property type="match status" value="1"/>
</dbReference>
<dbReference type="Gene3D" id="1.25.40.10">
    <property type="entry name" value="Tetratricopeptide repeat domain"/>
    <property type="match status" value="7"/>
</dbReference>
<dbReference type="SUPFAM" id="SSF81901">
    <property type="entry name" value="HCP-like"/>
    <property type="match status" value="1"/>
</dbReference>
<comment type="caution">
    <text evidence="5">The sequence shown here is derived from an EMBL/GenBank/DDBJ whole genome shotgun (WGS) entry which is preliminary data.</text>
</comment>
<dbReference type="SUPFAM" id="SSF48452">
    <property type="entry name" value="TPR-like"/>
    <property type="match status" value="3"/>
</dbReference>
<accession>A0A543G6B6</accession>
<evidence type="ECO:0000313" key="5">
    <source>
        <dbReference type="EMBL" id="TQM41612.1"/>
    </source>
</evidence>
<protein>
    <submittedName>
        <fullName evidence="5">Tetratricopeptide repeat protein</fullName>
    </submittedName>
</protein>
<name>A0A543G6B6_9FLAO</name>
<dbReference type="EMBL" id="VFPJ01000001">
    <property type="protein sequence ID" value="TQM41612.1"/>
    <property type="molecule type" value="Genomic_DNA"/>
</dbReference>
<proteinExistence type="predicted"/>
<keyword evidence="2 3" id="KW-0802">TPR repeat</keyword>
<feature type="chain" id="PRO_5021935795" evidence="4">
    <location>
        <begin position="22"/>
        <end position="1004"/>
    </location>
</feature>
<feature type="signal peptide" evidence="4">
    <location>
        <begin position="1"/>
        <end position="21"/>
    </location>
</feature>
<keyword evidence="1" id="KW-0677">Repeat</keyword>
<dbReference type="PANTHER" id="PTHR45586">
    <property type="entry name" value="TPR REPEAT-CONTAINING PROTEIN PA4667"/>
    <property type="match status" value="1"/>
</dbReference>
<organism evidence="5 6">
    <name type="scientific">Flavobacterium branchiophilum</name>
    <dbReference type="NCBI Taxonomy" id="55197"/>
    <lineage>
        <taxon>Bacteria</taxon>
        <taxon>Pseudomonadati</taxon>
        <taxon>Bacteroidota</taxon>
        <taxon>Flavobacteriia</taxon>
        <taxon>Flavobacteriales</taxon>
        <taxon>Flavobacteriaceae</taxon>
        <taxon>Flavobacterium</taxon>
    </lineage>
</organism>
<gene>
    <name evidence="5" type="ORF">BC670_2598</name>
</gene>
<evidence type="ECO:0000256" key="4">
    <source>
        <dbReference type="SAM" id="SignalP"/>
    </source>
</evidence>
<dbReference type="Pfam" id="PF13181">
    <property type="entry name" value="TPR_8"/>
    <property type="match status" value="1"/>
</dbReference>
<dbReference type="InterPro" id="IPR019734">
    <property type="entry name" value="TPR_rpt"/>
</dbReference>
<dbReference type="InterPro" id="IPR051012">
    <property type="entry name" value="CellSynth/LPSAsmb/PSIAsmb"/>
</dbReference>
<dbReference type="AlphaFoldDB" id="A0A543G6B6"/>
<keyword evidence="4" id="KW-0732">Signal</keyword>
<feature type="repeat" description="TPR" evidence="3">
    <location>
        <begin position="279"/>
        <end position="312"/>
    </location>
</feature>